<evidence type="ECO:0000256" key="4">
    <source>
        <dbReference type="ARBA" id="ARBA00022777"/>
    </source>
</evidence>
<dbReference type="EMBL" id="QKKF02026813">
    <property type="protein sequence ID" value="RZF36216.1"/>
    <property type="molecule type" value="Genomic_DNA"/>
</dbReference>
<comment type="caution">
    <text evidence="8">The sequence shown here is derived from an EMBL/GenBank/DDBJ whole genome shotgun (WGS) entry which is preliminary data.</text>
</comment>
<feature type="region of interest" description="Disordered" evidence="6">
    <location>
        <begin position="181"/>
        <end position="200"/>
    </location>
</feature>
<dbReference type="Pfam" id="PF00069">
    <property type="entry name" value="Pkinase"/>
    <property type="match status" value="1"/>
</dbReference>
<evidence type="ECO:0000313" key="8">
    <source>
        <dbReference type="EMBL" id="RZF36216.1"/>
    </source>
</evidence>
<dbReference type="GO" id="GO:0033316">
    <property type="term" value="P:meiotic spindle assembly checkpoint signaling"/>
    <property type="evidence" value="ECO:0007669"/>
    <property type="project" value="TreeGrafter"/>
</dbReference>
<keyword evidence="4" id="KW-0418">Kinase</keyword>
<keyword evidence="9" id="KW-1185">Reference proteome</keyword>
<reference evidence="8 9" key="1">
    <citation type="journal article" date="2017" name="Gigascience">
        <title>Genome sequence of the small brown planthopper, Laodelphax striatellus.</title>
        <authorList>
            <person name="Zhu J."/>
            <person name="Jiang F."/>
            <person name="Wang X."/>
            <person name="Yang P."/>
            <person name="Bao Y."/>
            <person name="Zhao W."/>
            <person name="Wang W."/>
            <person name="Lu H."/>
            <person name="Wang Q."/>
            <person name="Cui N."/>
            <person name="Li J."/>
            <person name="Chen X."/>
            <person name="Luo L."/>
            <person name="Yu J."/>
            <person name="Kang L."/>
            <person name="Cui F."/>
        </authorList>
    </citation>
    <scope>NUCLEOTIDE SEQUENCE [LARGE SCALE GENOMIC DNA]</scope>
    <source>
        <strain evidence="8">Lst14</strain>
    </source>
</reference>
<feature type="region of interest" description="Disordered" evidence="6">
    <location>
        <begin position="82"/>
        <end position="128"/>
    </location>
</feature>
<keyword evidence="5" id="KW-0067">ATP-binding</keyword>
<evidence type="ECO:0000256" key="2">
    <source>
        <dbReference type="ARBA" id="ARBA00022679"/>
    </source>
</evidence>
<gene>
    <name evidence="8" type="ORF">LSTR_LSTR008542</name>
</gene>
<dbReference type="Gene3D" id="3.30.200.20">
    <property type="entry name" value="Phosphorylase Kinase, domain 1"/>
    <property type="match status" value="1"/>
</dbReference>
<dbReference type="FunFam" id="3.30.200.20:FF:000131">
    <property type="entry name" value="Dual specificity protein kinase TTK"/>
    <property type="match status" value="1"/>
</dbReference>
<dbReference type="GO" id="GO:0007094">
    <property type="term" value="P:mitotic spindle assembly checkpoint signaling"/>
    <property type="evidence" value="ECO:0007669"/>
    <property type="project" value="TreeGrafter"/>
</dbReference>
<keyword evidence="2" id="KW-0808">Transferase</keyword>
<organism evidence="8 9">
    <name type="scientific">Laodelphax striatellus</name>
    <name type="common">Small brown planthopper</name>
    <name type="synonym">Delphax striatella</name>
    <dbReference type="NCBI Taxonomy" id="195883"/>
    <lineage>
        <taxon>Eukaryota</taxon>
        <taxon>Metazoa</taxon>
        <taxon>Ecdysozoa</taxon>
        <taxon>Arthropoda</taxon>
        <taxon>Hexapoda</taxon>
        <taxon>Insecta</taxon>
        <taxon>Pterygota</taxon>
        <taxon>Neoptera</taxon>
        <taxon>Paraneoptera</taxon>
        <taxon>Hemiptera</taxon>
        <taxon>Auchenorrhyncha</taxon>
        <taxon>Fulgoroidea</taxon>
        <taxon>Delphacidae</taxon>
        <taxon>Criomorphinae</taxon>
        <taxon>Laodelphax</taxon>
    </lineage>
</organism>
<dbReference type="Gene3D" id="1.10.510.10">
    <property type="entry name" value="Transferase(Phosphotransferase) domain 1"/>
    <property type="match status" value="1"/>
</dbReference>
<evidence type="ECO:0000256" key="5">
    <source>
        <dbReference type="ARBA" id="ARBA00022840"/>
    </source>
</evidence>
<feature type="domain" description="Protein kinase" evidence="7">
    <location>
        <begin position="461"/>
        <end position="735"/>
    </location>
</feature>
<feature type="region of interest" description="Disordered" evidence="6">
    <location>
        <begin position="272"/>
        <end position="395"/>
    </location>
</feature>
<name>A0A482WSG5_LAOST</name>
<dbReference type="SUPFAM" id="SSF56112">
    <property type="entry name" value="Protein kinase-like (PK-like)"/>
    <property type="match status" value="1"/>
</dbReference>
<protein>
    <recommendedName>
        <fullName evidence="7">Protein kinase domain-containing protein</fullName>
    </recommendedName>
</protein>
<evidence type="ECO:0000256" key="1">
    <source>
        <dbReference type="ARBA" id="ARBA00022527"/>
    </source>
</evidence>
<sequence>MYKEYEPHAFLQTDEDNTAESLPLIDLNMIKSFTQKRRLGRRLGSLKSASDLKSLDKKNDEFANHDHSSGLHNDLSSLKLDREGSQPTCLSSPMDFLRAKSKSPVSTNGAPSKETSSSSKENKNPHADLKFHQSTPFFLSSQCNSHNKSLDLSTGTSQKPSFMFSNAQDVNRTYLVDKNNTNPTAHREDSIGPLNLSQHHDNANKSIDRLQFDSAPNLSMPELLNKHKSLSPEFQATHCNRTVKQDSSNRILQPHNAMPAPLNNNHSLFQKSPFVQREPPPPFVQREPPPAHKEPPPAHKEPPPAHKEPPPAHKELPFVQNGPNVHKEPLPTHKNPFPIQKESHPANQEQFPPPFPVHKQLPPPSKESFPVQKQSPPHLFAVPKDPVRKDPSPEHPFKRPAEVPALVNHKNQPASCLNITRTIAPHLQQRTPAPVVNQRSSQESPIVDNKANMIFVNSKPYISLSLLGKGGTSKVFLVQDPSSNTLKAIKCVDLSRVDQMFANAYLNEIELLIKLQECDTVIKMFDHEYLENERMLYVVLEKGDTDFTRLIRNLSKEKNEKDPFMIFYYWGQILKAVKDIHDKGIIHSDLKPDNFLLVQGKLKLIDFGIASSLSGDMTSVLLDVTFGTLNYISPEAIPNGHASKHGYKISCKSDVWSLGCILYNLVYGKTPFSHFTRDWAKMQAIVDPSHVIDFPEEVVGWRIPLFLLESMKQCLSRDPKQRPTVADLINRLKSVCNSISI</sequence>
<dbReference type="PANTHER" id="PTHR22974:SF21">
    <property type="entry name" value="DUAL SPECIFICITY PROTEIN KINASE TTK"/>
    <property type="match status" value="1"/>
</dbReference>
<dbReference type="PANTHER" id="PTHR22974">
    <property type="entry name" value="MIXED LINEAGE PROTEIN KINASE"/>
    <property type="match status" value="1"/>
</dbReference>
<dbReference type="GO" id="GO:0007059">
    <property type="term" value="P:chromosome segregation"/>
    <property type="evidence" value="ECO:0007669"/>
    <property type="project" value="TreeGrafter"/>
</dbReference>
<evidence type="ECO:0000256" key="3">
    <source>
        <dbReference type="ARBA" id="ARBA00022741"/>
    </source>
</evidence>
<dbReference type="GO" id="GO:0005634">
    <property type="term" value="C:nucleus"/>
    <property type="evidence" value="ECO:0007669"/>
    <property type="project" value="TreeGrafter"/>
</dbReference>
<dbReference type="GO" id="GO:0034501">
    <property type="term" value="P:protein localization to kinetochore"/>
    <property type="evidence" value="ECO:0007669"/>
    <property type="project" value="TreeGrafter"/>
</dbReference>
<dbReference type="STRING" id="195883.A0A482WSG5"/>
<feature type="compositionally biased region" description="Basic and acidic residues" evidence="6">
    <location>
        <begin position="385"/>
        <end position="395"/>
    </location>
</feature>
<feature type="compositionally biased region" description="Basic and acidic residues" evidence="6">
    <location>
        <begin position="289"/>
        <end position="316"/>
    </location>
</feature>
<dbReference type="SMART" id="SM00220">
    <property type="entry name" value="S_TKc"/>
    <property type="match status" value="1"/>
</dbReference>
<dbReference type="InParanoid" id="A0A482WSG5"/>
<dbReference type="GO" id="GO:0004674">
    <property type="term" value="F:protein serine/threonine kinase activity"/>
    <property type="evidence" value="ECO:0007669"/>
    <property type="project" value="UniProtKB-KW"/>
</dbReference>
<evidence type="ECO:0000259" key="7">
    <source>
        <dbReference type="PROSITE" id="PS50011"/>
    </source>
</evidence>
<dbReference type="InterPro" id="IPR000719">
    <property type="entry name" value="Prot_kinase_dom"/>
</dbReference>
<dbReference type="SMR" id="A0A482WSG5"/>
<dbReference type="OrthoDB" id="20524at2759"/>
<dbReference type="GO" id="GO:0005524">
    <property type="term" value="F:ATP binding"/>
    <property type="evidence" value="ECO:0007669"/>
    <property type="project" value="UniProtKB-KW"/>
</dbReference>
<keyword evidence="1" id="KW-0723">Serine/threonine-protein kinase</keyword>
<dbReference type="GO" id="GO:0004712">
    <property type="term" value="F:protein serine/threonine/tyrosine kinase activity"/>
    <property type="evidence" value="ECO:0007669"/>
    <property type="project" value="TreeGrafter"/>
</dbReference>
<dbReference type="AlphaFoldDB" id="A0A482WSG5"/>
<dbReference type="PROSITE" id="PS50011">
    <property type="entry name" value="PROTEIN_KINASE_DOM"/>
    <property type="match status" value="1"/>
</dbReference>
<dbReference type="GO" id="GO:0000776">
    <property type="term" value="C:kinetochore"/>
    <property type="evidence" value="ECO:0007669"/>
    <property type="project" value="TreeGrafter"/>
</dbReference>
<accession>A0A482WSG5</accession>
<feature type="compositionally biased region" description="Pro residues" evidence="6">
    <location>
        <begin position="351"/>
        <end position="365"/>
    </location>
</feature>
<keyword evidence="3" id="KW-0547">Nucleotide-binding</keyword>
<dbReference type="PROSITE" id="PS00108">
    <property type="entry name" value="PROTEIN_KINASE_ST"/>
    <property type="match status" value="1"/>
</dbReference>
<dbReference type="InterPro" id="IPR011009">
    <property type="entry name" value="Kinase-like_dom_sf"/>
</dbReference>
<proteinExistence type="predicted"/>
<dbReference type="InterPro" id="IPR008271">
    <property type="entry name" value="Ser/Thr_kinase_AS"/>
</dbReference>
<evidence type="ECO:0000313" key="9">
    <source>
        <dbReference type="Proteomes" id="UP000291343"/>
    </source>
</evidence>
<dbReference type="Proteomes" id="UP000291343">
    <property type="component" value="Unassembled WGS sequence"/>
</dbReference>
<evidence type="ECO:0000256" key="6">
    <source>
        <dbReference type="SAM" id="MobiDB-lite"/>
    </source>
</evidence>